<evidence type="ECO:0000256" key="4">
    <source>
        <dbReference type="ARBA" id="ARBA00022695"/>
    </source>
</evidence>
<feature type="binding site" evidence="9">
    <location>
        <begin position="178"/>
        <end position="179"/>
    </location>
    <ligand>
        <name>alpha-D-glucose 1-phosphate</name>
        <dbReference type="ChEBI" id="CHEBI:58601"/>
    </ligand>
</feature>
<sequence length="407" mass="45409">MFDKTLSIIMAGGIGTRLHPLTADRAKPAVPFGGKYRIIDFTLTNCLHSKLRRVLVLTQYKSQSLQKHLLDGWAIFSSEISEYIMLVPPQMRTGESWYVGTADAIFQNMYLIERSDPHYVLILSGDHIYRMDYAAMLQFHHNQQAELTVACMQVPLASASAFGVMSVDHDQRISEFHEKPQQPQPMPGNPHSALVSMGIYVFNRELLCHALQADHDLVSSSHDFGKDIIPKLIQTHKVCAYRFGGEAGRVTPDQYWRDVGTIDSYYAANMDLLDPVPPMNLYQRDWPIRTYHEQNPPARMVRGTSGHEGQLVNSLISSGSVICGGNVRHSILFPQVQVHEHAVVEDSILFSGVSVGAGALLRRCIVDKNVHIPPGEQIGFDAAADAARFTRSESGITVIPKGYRFIP</sequence>
<reference evidence="12 13" key="1">
    <citation type="submission" date="2017-06" db="EMBL/GenBank/DDBJ databases">
        <title>Genome Sequencing of the methanotroph Methylovulum psychrotolerants str. HV10-M2 isolated from a high-altitude environment.</title>
        <authorList>
            <person name="Mateos-Rivera A."/>
        </authorList>
    </citation>
    <scope>NUCLEOTIDE SEQUENCE [LARGE SCALE GENOMIC DNA]</scope>
    <source>
        <strain evidence="12 13">HV10_M2</strain>
    </source>
</reference>
<comment type="similarity">
    <text evidence="1 9">Belongs to the bacterial/plant glucose-1-phosphate adenylyltransferase family.</text>
</comment>
<dbReference type="CDD" id="cd02508">
    <property type="entry name" value="ADP_Glucose_PP"/>
    <property type="match status" value="1"/>
</dbReference>
<feature type="binding site" evidence="9">
    <location>
        <position position="196"/>
    </location>
    <ligand>
        <name>alpha-D-glucose 1-phosphate</name>
        <dbReference type="ChEBI" id="CHEBI:58601"/>
    </ligand>
</feature>
<dbReference type="Gene3D" id="3.90.550.10">
    <property type="entry name" value="Spore Coat Polysaccharide Biosynthesis Protein SpsA, Chain A"/>
    <property type="match status" value="1"/>
</dbReference>
<dbReference type="PROSITE" id="PS00810">
    <property type="entry name" value="ADP_GLC_PYROPHOSPH_3"/>
    <property type="match status" value="1"/>
</dbReference>
<name>A0A1Z4C1F6_9GAMM</name>
<dbReference type="SUPFAM" id="SSF51161">
    <property type="entry name" value="Trimeric LpxA-like enzymes"/>
    <property type="match status" value="1"/>
</dbReference>
<feature type="site" description="Could play a key role in the communication between the regulatory and the substrate sites" evidence="9">
    <location>
        <position position="97"/>
    </location>
</feature>
<organism evidence="12 13">
    <name type="scientific">Methylovulum psychrotolerans</name>
    <dbReference type="NCBI Taxonomy" id="1704499"/>
    <lineage>
        <taxon>Bacteria</taxon>
        <taxon>Pseudomonadati</taxon>
        <taxon>Pseudomonadota</taxon>
        <taxon>Gammaproteobacteria</taxon>
        <taxon>Methylococcales</taxon>
        <taxon>Methylococcaceae</taxon>
        <taxon>Methylovulum</taxon>
    </lineage>
</organism>
<dbReference type="GO" id="GO:0005978">
    <property type="term" value="P:glycogen biosynthetic process"/>
    <property type="evidence" value="ECO:0007669"/>
    <property type="project" value="UniProtKB-UniRule"/>
</dbReference>
<proteinExistence type="inferred from homology"/>
<evidence type="ECO:0000256" key="9">
    <source>
        <dbReference type="HAMAP-Rule" id="MF_00624"/>
    </source>
</evidence>
<dbReference type="Proteomes" id="UP000197019">
    <property type="component" value="Chromosome"/>
</dbReference>
<comment type="function">
    <text evidence="9">Involved in the biosynthesis of ADP-glucose, a building block required for the elongation reactions to produce glycogen. Catalyzes the reaction between ATP and alpha-D-glucose 1-phosphate (G1P) to produce pyrophosphate and ADP-Glc.</text>
</comment>
<dbReference type="NCBIfam" id="TIGR02091">
    <property type="entry name" value="glgC"/>
    <property type="match status" value="1"/>
</dbReference>
<dbReference type="InterPro" id="IPR011831">
    <property type="entry name" value="ADP-Glc_PPase"/>
</dbReference>
<protein>
    <recommendedName>
        <fullName evidence="9">Glucose-1-phosphate adenylyltransferase</fullName>
        <ecNumber evidence="9">2.7.7.27</ecNumber>
    </recommendedName>
    <alternativeName>
        <fullName evidence="9">ADP-glucose pyrophosphorylase</fullName>
        <shortName evidence="9">ADPGlc PPase</shortName>
    </alternativeName>
    <alternativeName>
        <fullName evidence="9">ADP-glucose synthase</fullName>
    </alternativeName>
</protein>
<dbReference type="PROSITE" id="PS00808">
    <property type="entry name" value="ADP_GLC_PYROPHOSPH_1"/>
    <property type="match status" value="1"/>
</dbReference>
<dbReference type="PANTHER" id="PTHR43523:SF2">
    <property type="entry name" value="GLUCOSE-1-PHOSPHATE ADENYLYLTRANSFERASE"/>
    <property type="match status" value="1"/>
</dbReference>
<feature type="site" description="Could play a key role in the communication between the regulatory and the substrate sites" evidence="9">
    <location>
        <position position="59"/>
    </location>
</feature>
<feature type="domain" description="Glucose-1-phosphate adenylyltransferase/Bifunctional protein GlmU-like C-terminal hexapeptide" evidence="11">
    <location>
        <begin position="296"/>
        <end position="399"/>
    </location>
</feature>
<dbReference type="PROSITE" id="PS00809">
    <property type="entry name" value="ADP_GLC_PYROPHOSPH_2"/>
    <property type="match status" value="1"/>
</dbReference>
<comment type="catalytic activity">
    <reaction evidence="9">
        <text>alpha-D-glucose 1-phosphate + ATP + H(+) = ADP-alpha-D-glucose + diphosphate</text>
        <dbReference type="Rhea" id="RHEA:12120"/>
        <dbReference type="ChEBI" id="CHEBI:15378"/>
        <dbReference type="ChEBI" id="CHEBI:30616"/>
        <dbReference type="ChEBI" id="CHEBI:33019"/>
        <dbReference type="ChEBI" id="CHEBI:57498"/>
        <dbReference type="ChEBI" id="CHEBI:58601"/>
        <dbReference type="EC" id="2.7.7.27"/>
    </reaction>
</comment>
<dbReference type="InterPro" id="IPR056818">
    <property type="entry name" value="GlmU/GlgC-like_hexapep"/>
</dbReference>
<dbReference type="GO" id="GO:0008878">
    <property type="term" value="F:glucose-1-phosphate adenylyltransferase activity"/>
    <property type="evidence" value="ECO:0007669"/>
    <property type="project" value="UniProtKB-UniRule"/>
</dbReference>
<feature type="domain" description="Nucleotidyl transferase" evidence="10">
    <location>
        <begin position="7"/>
        <end position="273"/>
    </location>
</feature>
<evidence type="ECO:0000256" key="5">
    <source>
        <dbReference type="ARBA" id="ARBA00022741"/>
    </source>
</evidence>
<keyword evidence="4 9" id="KW-0548">Nucleotidyltransferase</keyword>
<dbReference type="Gene3D" id="2.160.10.10">
    <property type="entry name" value="Hexapeptide repeat proteins"/>
    <property type="match status" value="1"/>
</dbReference>
<dbReference type="HAMAP" id="MF_00624">
    <property type="entry name" value="GlgC"/>
    <property type="match status" value="1"/>
</dbReference>
<feature type="binding site" evidence="9">
    <location>
        <position position="163"/>
    </location>
    <ligand>
        <name>alpha-D-glucose 1-phosphate</name>
        <dbReference type="ChEBI" id="CHEBI:58601"/>
    </ligand>
</feature>
<dbReference type="NCBIfam" id="NF001947">
    <property type="entry name" value="PRK00725.1"/>
    <property type="match status" value="1"/>
</dbReference>
<dbReference type="InterPro" id="IPR029044">
    <property type="entry name" value="Nucleotide-diphossugar_trans"/>
</dbReference>
<dbReference type="Pfam" id="PF24894">
    <property type="entry name" value="Hexapep_GlmU"/>
    <property type="match status" value="1"/>
</dbReference>
<evidence type="ECO:0000313" key="12">
    <source>
        <dbReference type="EMBL" id="ASF47329.1"/>
    </source>
</evidence>
<dbReference type="InterPro" id="IPR005835">
    <property type="entry name" value="NTP_transferase_dom"/>
</dbReference>
<keyword evidence="3 9" id="KW-0808">Transferase</keyword>
<dbReference type="AlphaFoldDB" id="A0A1Z4C1F6"/>
<dbReference type="InterPro" id="IPR011004">
    <property type="entry name" value="Trimer_LpxA-like_sf"/>
</dbReference>
<keyword evidence="5 9" id="KW-0547">Nucleotide-binding</keyword>
<keyword evidence="2 9" id="KW-0321">Glycogen metabolism</keyword>
<dbReference type="GO" id="GO:0005524">
    <property type="term" value="F:ATP binding"/>
    <property type="evidence" value="ECO:0007669"/>
    <property type="project" value="UniProtKB-KW"/>
</dbReference>
<gene>
    <name evidence="9 12" type="primary">glgC</name>
    <name evidence="12" type="ORF">CEK71_15355</name>
</gene>
<evidence type="ECO:0000256" key="7">
    <source>
        <dbReference type="ARBA" id="ARBA00023056"/>
    </source>
</evidence>
<keyword evidence="8 9" id="KW-0119">Carbohydrate metabolism</keyword>
<evidence type="ECO:0000256" key="3">
    <source>
        <dbReference type="ARBA" id="ARBA00022679"/>
    </source>
</evidence>
<accession>A0A1Z4C1F6</accession>
<keyword evidence="13" id="KW-1185">Reference proteome</keyword>
<dbReference type="CDD" id="cd04651">
    <property type="entry name" value="LbH_G1P_AT_C"/>
    <property type="match status" value="1"/>
</dbReference>
<dbReference type="InterPro" id="IPR023049">
    <property type="entry name" value="GlgC_bac"/>
</dbReference>
<evidence type="ECO:0000256" key="8">
    <source>
        <dbReference type="ARBA" id="ARBA00023277"/>
    </source>
</evidence>
<evidence type="ECO:0000256" key="2">
    <source>
        <dbReference type="ARBA" id="ARBA00022600"/>
    </source>
</evidence>
<dbReference type="RefSeq" id="WP_088620201.1">
    <property type="nucleotide sequence ID" value="NZ_CP022129.1"/>
</dbReference>
<dbReference type="EMBL" id="CP022129">
    <property type="protein sequence ID" value="ASF47329.1"/>
    <property type="molecule type" value="Genomic_DNA"/>
</dbReference>
<dbReference type="UniPathway" id="UPA00164"/>
<keyword evidence="7 9" id="KW-0320">Glycogen biosynthesis</keyword>
<evidence type="ECO:0000256" key="1">
    <source>
        <dbReference type="ARBA" id="ARBA00010443"/>
    </source>
</evidence>
<dbReference type="OrthoDB" id="9801810at2"/>
<dbReference type="SUPFAM" id="SSF53448">
    <property type="entry name" value="Nucleotide-diphospho-sugar transferases"/>
    <property type="match status" value="1"/>
</dbReference>
<dbReference type="NCBIfam" id="NF002023">
    <property type="entry name" value="PRK00844.1"/>
    <property type="match status" value="1"/>
</dbReference>
<comment type="pathway">
    <text evidence="9">Glycan biosynthesis; glycogen biosynthesis.</text>
</comment>
<evidence type="ECO:0000313" key="13">
    <source>
        <dbReference type="Proteomes" id="UP000197019"/>
    </source>
</evidence>
<dbReference type="Pfam" id="PF00483">
    <property type="entry name" value="NTP_transferase"/>
    <property type="match status" value="1"/>
</dbReference>
<dbReference type="EC" id="2.7.7.27" evidence="9"/>
<dbReference type="InterPro" id="IPR005836">
    <property type="entry name" value="ADP_Glu_pyroP_CS"/>
</dbReference>
<dbReference type="KEGG" id="mpsy:CEK71_15355"/>
<evidence type="ECO:0000259" key="10">
    <source>
        <dbReference type="Pfam" id="PF00483"/>
    </source>
</evidence>
<evidence type="ECO:0000256" key="6">
    <source>
        <dbReference type="ARBA" id="ARBA00022840"/>
    </source>
</evidence>
<evidence type="ECO:0000259" key="11">
    <source>
        <dbReference type="Pfam" id="PF24894"/>
    </source>
</evidence>
<comment type="subunit">
    <text evidence="9">Homotetramer.</text>
</comment>
<feature type="binding site" evidence="9">
    <location>
        <position position="98"/>
    </location>
    <ligand>
        <name>alpha-D-glucose 1-phosphate</name>
        <dbReference type="ChEBI" id="CHEBI:58601"/>
    </ligand>
</feature>
<dbReference type="PANTHER" id="PTHR43523">
    <property type="entry name" value="GLUCOSE-1-PHOSPHATE ADENYLYLTRANSFERASE-RELATED"/>
    <property type="match status" value="1"/>
</dbReference>
<keyword evidence="6 9" id="KW-0067">ATP-binding</keyword>